<reference evidence="1" key="1">
    <citation type="submission" date="2018-06" db="EMBL/GenBank/DDBJ databases">
        <authorList>
            <person name="Ashton P.M."/>
            <person name="Dallman T."/>
            <person name="Nair S."/>
            <person name="De Pinna E."/>
            <person name="Peters T."/>
            <person name="Grant K."/>
        </authorList>
    </citation>
    <scope>NUCLEOTIDE SEQUENCE</scope>
    <source>
        <strain evidence="1">250711</strain>
    </source>
</reference>
<accession>A0A3V2Y5H2</accession>
<proteinExistence type="predicted"/>
<evidence type="ECO:0000313" key="1">
    <source>
        <dbReference type="EMBL" id="EBX1172685.1"/>
    </source>
</evidence>
<dbReference type="RefSeq" id="WP_057515198.1">
    <property type="nucleotide sequence ID" value="NZ_MYAT01000087.1"/>
</dbReference>
<organism evidence="1">
    <name type="scientific">Salmonella newport</name>
    <dbReference type="NCBI Taxonomy" id="108619"/>
    <lineage>
        <taxon>Bacteria</taxon>
        <taxon>Pseudomonadati</taxon>
        <taxon>Pseudomonadota</taxon>
        <taxon>Gammaproteobacteria</taxon>
        <taxon>Enterobacterales</taxon>
        <taxon>Enterobacteriaceae</taxon>
        <taxon>Salmonella</taxon>
    </lineage>
</organism>
<dbReference type="EMBL" id="AALGZK010000008">
    <property type="protein sequence ID" value="ECZ5438591.1"/>
    <property type="molecule type" value="Genomic_DNA"/>
</dbReference>
<dbReference type="EMBL" id="AAHKGI010000007">
    <property type="protein sequence ID" value="EBX1172685.1"/>
    <property type="molecule type" value="Genomic_DNA"/>
</dbReference>
<sequence>MNSQWRQRCVIVHALQGVDAKAVEGLYLQISPKTQIVLCFTVDELVDALELYEHASVVLGVYPHESIFLLARLASHLQQRRTLFFGRQFNYVDRQVPFYFLSNGVEFYAWKNKNLKEAQIALLDFIQQKKSTGITPEYISQPPGILRADVFISHVNSYLYLRLPKWGVRGQSRKTLIMLAWGGSAIKIANTLGVSVKTVSSHKLLGLAILEMGTGSYDIYRGIVAKEILQRYAFKHIGEETLPQQAIRELPAGELMTFVTSSSVNTRNETLTSLMTK</sequence>
<protein>
    <submittedName>
        <fullName evidence="1">Uncharacterized protein</fullName>
    </submittedName>
</protein>
<evidence type="ECO:0000313" key="2">
    <source>
        <dbReference type="EMBL" id="ECZ5438591.1"/>
    </source>
</evidence>
<gene>
    <name evidence="2" type="ORF">AHQ57_15785</name>
    <name evidence="1" type="ORF">DQ066_15270</name>
</gene>
<comment type="caution">
    <text evidence="1">The sequence shown here is derived from an EMBL/GenBank/DDBJ whole genome shotgun (WGS) entry which is preliminary data.</text>
</comment>
<reference evidence="2" key="2">
    <citation type="submission" date="2018-07" db="EMBL/GenBank/DDBJ databases">
        <authorList>
            <consortium name="GenomeTrakr network: Whole genome sequencing for foodborne pathogen traceback"/>
        </authorList>
    </citation>
    <scope>NUCLEOTIDE SEQUENCE</scope>
    <source>
        <strain evidence="2">FDA00000095</strain>
    </source>
</reference>
<name>A0A3V2Y5H2_SALNE</name>
<dbReference type="AlphaFoldDB" id="A0A3V2Y5H2"/>